<evidence type="ECO:0000313" key="9">
    <source>
        <dbReference type="EMBL" id="UOF01254.1"/>
    </source>
</evidence>
<evidence type="ECO:0000256" key="2">
    <source>
        <dbReference type="ARBA" id="ARBA00012782"/>
    </source>
</evidence>
<feature type="domain" description="Adenine deaminase C-terminal" evidence="8">
    <location>
        <begin position="432"/>
        <end position="579"/>
    </location>
</feature>
<dbReference type="Pfam" id="PF13382">
    <property type="entry name" value="Adenine_deam_C"/>
    <property type="match status" value="1"/>
</dbReference>
<dbReference type="EC" id="3.5.4.2" evidence="2 6"/>
<evidence type="ECO:0000256" key="3">
    <source>
        <dbReference type="ARBA" id="ARBA00022801"/>
    </source>
</evidence>
<dbReference type="InterPro" id="IPR032466">
    <property type="entry name" value="Metal_Hydrolase"/>
</dbReference>
<keyword evidence="3 6" id="KW-0378">Hydrolase</keyword>
<evidence type="ECO:0000256" key="5">
    <source>
        <dbReference type="ARBA" id="ARBA00047720"/>
    </source>
</evidence>
<dbReference type="RefSeq" id="WP_243537642.1">
    <property type="nucleotide sequence ID" value="NZ_CP093442.1"/>
</dbReference>
<dbReference type="Gene3D" id="2.30.40.10">
    <property type="entry name" value="Urease, subunit C, domain 1"/>
    <property type="match status" value="1"/>
</dbReference>
<comment type="cofactor">
    <cofactor evidence="6">
        <name>Mn(2+)</name>
        <dbReference type="ChEBI" id="CHEBI:29035"/>
    </cofactor>
</comment>
<organism evidence="9 10">
    <name type="scientific">Bdellovibrio reynosensis</name>
    <dbReference type="NCBI Taxonomy" id="2835041"/>
    <lineage>
        <taxon>Bacteria</taxon>
        <taxon>Pseudomonadati</taxon>
        <taxon>Bdellovibrionota</taxon>
        <taxon>Bdellovibrionia</taxon>
        <taxon>Bdellovibrionales</taxon>
        <taxon>Pseudobdellovibrionaceae</taxon>
        <taxon>Bdellovibrio</taxon>
    </lineage>
</organism>
<dbReference type="InterPro" id="IPR026912">
    <property type="entry name" value="Adenine_deam_C"/>
</dbReference>
<evidence type="ECO:0000256" key="6">
    <source>
        <dbReference type="HAMAP-Rule" id="MF_01518"/>
    </source>
</evidence>
<evidence type="ECO:0000256" key="4">
    <source>
        <dbReference type="ARBA" id="ARBA00023211"/>
    </source>
</evidence>
<dbReference type="InterPro" id="IPR006680">
    <property type="entry name" value="Amidohydro-rel"/>
</dbReference>
<dbReference type="GO" id="GO:0000034">
    <property type="term" value="F:adenine deaminase activity"/>
    <property type="evidence" value="ECO:0007669"/>
    <property type="project" value="UniProtKB-EC"/>
</dbReference>
<protein>
    <recommendedName>
        <fullName evidence="2 6">Adenine deaminase</fullName>
        <shortName evidence="6">Adenase</shortName>
        <shortName evidence="6">Adenine aminase</shortName>
        <ecNumber evidence="2 6">3.5.4.2</ecNumber>
    </recommendedName>
</protein>
<dbReference type="NCBIfam" id="TIGR01178">
    <property type="entry name" value="ade"/>
    <property type="match status" value="1"/>
</dbReference>
<dbReference type="InterPro" id="IPR011059">
    <property type="entry name" value="Metal-dep_hydrolase_composite"/>
</dbReference>
<dbReference type="HAMAP" id="MF_01518">
    <property type="entry name" value="Adenine_deamin"/>
    <property type="match status" value="1"/>
</dbReference>
<dbReference type="NCBIfam" id="NF007457">
    <property type="entry name" value="PRK10027.1"/>
    <property type="match status" value="1"/>
</dbReference>
<dbReference type="EMBL" id="CP093442">
    <property type="protein sequence ID" value="UOF01254.1"/>
    <property type="molecule type" value="Genomic_DNA"/>
</dbReference>
<dbReference type="Pfam" id="PF01979">
    <property type="entry name" value="Amidohydro_1"/>
    <property type="match status" value="1"/>
</dbReference>
<dbReference type="InterPro" id="IPR006679">
    <property type="entry name" value="Adenine_deam"/>
</dbReference>
<dbReference type="Gene3D" id="3.20.20.140">
    <property type="entry name" value="Metal-dependent hydrolases"/>
    <property type="match status" value="1"/>
</dbReference>
<sequence>MAALGNKKTQKISSLELPQRLAQARGDAELDLLITNVQLLDVITGEIYPTAIAVGGQYIVGVGLEYLDSPAKRMIDGEGAFVTPGFIDGHLHIESSMMSPFEFEKATLPLGTTTAICDPHEITNVLGAKGFSWFLRSAELMEQNLFVQMSSCVPALPGFETTGSDFTLDEMKSFKDHPSVLGLAEMMNFPGVIYADKNVLAKVEAFDDLNLDGHAPLLRGKQLNAYLLAGIQNCHETVTLDEGKEKLQKGMGLIIREGSVAKNLKTLAPLVNDFSSAQCLLCTDDRNPFEISHEGHINFLIKELINKHSVPVHVAYRLATYSAAKHFGLKRLGLVAPGKKADIVLLKNLEQVAIKDVLIGGKFVSELKLENHIQEKLTKSQPPLENTMKRKPLVSTDLQYDLKKGSYNVIEIVPNEIITKHLLVGFDGQNFSETDVLFMANIERYGKNLPAGLGLVKGLGLQSGAIASSVAHDSHNLMVIGTNAADMAFAANTLIECGGGFVVVDQGKIQALVKLPIAGLLSLDSAEEIKSGIEKLKVAFRAQGVVLDEPFIQMAFLALPVIPTLKLTDRGLVDVSKFQFISLFQEA</sequence>
<dbReference type="SUPFAM" id="SSF51338">
    <property type="entry name" value="Composite domain of metallo-dependent hydrolases"/>
    <property type="match status" value="1"/>
</dbReference>
<evidence type="ECO:0000256" key="1">
    <source>
        <dbReference type="ARBA" id="ARBA00006773"/>
    </source>
</evidence>
<dbReference type="CDD" id="cd01295">
    <property type="entry name" value="AdeC"/>
    <property type="match status" value="1"/>
</dbReference>
<reference evidence="9" key="1">
    <citation type="submission" date="2022-03" db="EMBL/GenBank/DDBJ databases">
        <title>Genome Identification and Characterization of new species Bdellovibrio reynosense LBG001 sp. nov. from a Mexico soil sample.</title>
        <authorList>
            <person name="Camilli A."/>
            <person name="Ajao Y."/>
            <person name="Guo X."/>
        </authorList>
    </citation>
    <scope>NUCLEOTIDE SEQUENCE</scope>
    <source>
        <strain evidence="9">LBG001</strain>
    </source>
</reference>
<dbReference type="PANTHER" id="PTHR11113:SF2">
    <property type="entry name" value="ADENINE DEAMINASE"/>
    <property type="match status" value="1"/>
</dbReference>
<keyword evidence="10" id="KW-1185">Reference proteome</keyword>
<feature type="domain" description="Amidohydrolase-related" evidence="7">
    <location>
        <begin position="81"/>
        <end position="364"/>
    </location>
</feature>
<dbReference type="Proteomes" id="UP000830116">
    <property type="component" value="Chromosome"/>
</dbReference>
<keyword evidence="4 6" id="KW-0464">Manganese</keyword>
<evidence type="ECO:0000313" key="10">
    <source>
        <dbReference type="Proteomes" id="UP000830116"/>
    </source>
</evidence>
<comment type="similarity">
    <text evidence="1 6">Belongs to the metallo-dependent hydrolases superfamily. Adenine deaminase family.</text>
</comment>
<gene>
    <name evidence="9" type="primary">adeD</name>
    <name evidence="6" type="synonym">ade</name>
    <name evidence="9" type="ORF">MNR06_16285</name>
</gene>
<proteinExistence type="inferred from homology"/>
<name>A0ABY4C943_9BACT</name>
<evidence type="ECO:0000259" key="7">
    <source>
        <dbReference type="Pfam" id="PF01979"/>
    </source>
</evidence>
<accession>A0ABY4C943</accession>
<comment type="catalytic activity">
    <reaction evidence="5 6">
        <text>adenine + H2O + H(+) = hypoxanthine + NH4(+)</text>
        <dbReference type="Rhea" id="RHEA:23688"/>
        <dbReference type="ChEBI" id="CHEBI:15377"/>
        <dbReference type="ChEBI" id="CHEBI:15378"/>
        <dbReference type="ChEBI" id="CHEBI:16708"/>
        <dbReference type="ChEBI" id="CHEBI:17368"/>
        <dbReference type="ChEBI" id="CHEBI:28938"/>
        <dbReference type="EC" id="3.5.4.2"/>
    </reaction>
</comment>
<evidence type="ECO:0000259" key="8">
    <source>
        <dbReference type="Pfam" id="PF13382"/>
    </source>
</evidence>
<dbReference type="PANTHER" id="PTHR11113">
    <property type="entry name" value="N-ACETYLGLUCOSAMINE-6-PHOSPHATE DEACETYLASE"/>
    <property type="match status" value="1"/>
</dbReference>
<dbReference type="SUPFAM" id="SSF51556">
    <property type="entry name" value="Metallo-dependent hydrolases"/>
    <property type="match status" value="1"/>
</dbReference>